<keyword evidence="5" id="KW-1015">Disulfide bond</keyword>
<sequence length="388" mass="43445">MVWSNRGCETKKSDRVNSTLCVCNHLSTFAVLMAPGDIQEDDGLILISWIGLSVSLVCLCLSILTFTLCRSIRSAHTSVLTALCGCLFVGQLLVLFGLHQTGNKILCAVIAGLLQFSFLCAFCWMSLESSLLFMTIRNLQALNYMTSQRSHFPYVCIAGFGIPLIIIIISAAMRPDAYGTEKYCWLRPNLIWSFLGPVCVFLTINFTLLVLTFALLRQKVSSLNSNVSSIKNTRLLTFKALSQLFILGCTWIFGLFQFGSGSLVMSYIFTICNSFQGLYIFCVHCLLNRQVWKEYMRGFRSFHSKKSETEETNYGNTMPTTLKSAGNTDETFLRQEKIYENLLCRQAGPTFPLESRYTDAARATLCGSNCHNSKHNPKEGAMFVPSKV</sequence>
<evidence type="ECO:0000256" key="6">
    <source>
        <dbReference type="ARBA" id="ARBA00023180"/>
    </source>
</evidence>
<keyword evidence="2 7" id="KW-0812">Transmembrane</keyword>
<dbReference type="Gene3D" id="2.60.220.50">
    <property type="match status" value="1"/>
</dbReference>
<evidence type="ECO:0000256" key="3">
    <source>
        <dbReference type="ARBA" id="ARBA00022989"/>
    </source>
</evidence>
<name>A0A2G9SFG0_AQUCT</name>
<dbReference type="PRINTS" id="PR00249">
    <property type="entry name" value="GPCRSECRETIN"/>
</dbReference>
<feature type="transmembrane region" description="Helical" evidence="7">
    <location>
        <begin position="264"/>
        <end position="287"/>
    </location>
</feature>
<dbReference type="PANTHER" id="PTHR12011:SF433">
    <property type="entry name" value="ADHESION G PROTEIN-COUPLED RECEPTOR E1-LIKE-RELATED"/>
    <property type="match status" value="1"/>
</dbReference>
<dbReference type="InterPro" id="IPR017981">
    <property type="entry name" value="GPCR_2-like_7TM"/>
</dbReference>
<accession>A0A2G9SFG0</accession>
<feature type="transmembrane region" description="Helical" evidence="7">
    <location>
        <begin position="79"/>
        <end position="99"/>
    </location>
</feature>
<dbReference type="InterPro" id="IPR057244">
    <property type="entry name" value="GAIN_B"/>
</dbReference>
<dbReference type="InterPro" id="IPR046338">
    <property type="entry name" value="GAIN_dom_sf"/>
</dbReference>
<dbReference type="InterPro" id="IPR000203">
    <property type="entry name" value="GPS"/>
</dbReference>
<dbReference type="GO" id="GO:0007166">
    <property type="term" value="P:cell surface receptor signaling pathway"/>
    <property type="evidence" value="ECO:0007669"/>
    <property type="project" value="InterPro"/>
</dbReference>
<feature type="transmembrane region" description="Helical" evidence="7">
    <location>
        <begin position="236"/>
        <end position="258"/>
    </location>
</feature>
<evidence type="ECO:0000256" key="7">
    <source>
        <dbReference type="SAM" id="Phobius"/>
    </source>
</evidence>
<evidence type="ECO:0000256" key="1">
    <source>
        <dbReference type="ARBA" id="ARBA00004141"/>
    </source>
</evidence>
<dbReference type="Gene3D" id="1.20.1070.10">
    <property type="entry name" value="Rhodopsin 7-helix transmembrane proteins"/>
    <property type="match status" value="1"/>
</dbReference>
<protein>
    <recommendedName>
        <fullName evidence="11">G-protein coupled receptors family 2 profile 2 domain-containing protein</fullName>
    </recommendedName>
</protein>
<proteinExistence type="predicted"/>
<dbReference type="GO" id="GO:0007189">
    <property type="term" value="P:adenylate cyclase-activating G protein-coupled receptor signaling pathway"/>
    <property type="evidence" value="ECO:0007669"/>
    <property type="project" value="TreeGrafter"/>
</dbReference>
<dbReference type="PRINTS" id="PR01128">
    <property type="entry name" value="EMR1HORMONER"/>
</dbReference>
<dbReference type="InterPro" id="IPR000832">
    <property type="entry name" value="GPCR_2_secretin-like"/>
</dbReference>
<evidence type="ECO:0000256" key="4">
    <source>
        <dbReference type="ARBA" id="ARBA00023136"/>
    </source>
</evidence>
<dbReference type="EMBL" id="KV924245">
    <property type="protein sequence ID" value="PIO38866.1"/>
    <property type="molecule type" value="Genomic_DNA"/>
</dbReference>
<evidence type="ECO:0008006" key="11">
    <source>
        <dbReference type="Google" id="ProtNLM"/>
    </source>
</evidence>
<dbReference type="PROSITE" id="PS50221">
    <property type="entry name" value="GAIN_B"/>
    <property type="match status" value="1"/>
</dbReference>
<evidence type="ECO:0000259" key="9">
    <source>
        <dbReference type="PROSITE" id="PS50261"/>
    </source>
</evidence>
<feature type="transmembrane region" description="Helical" evidence="7">
    <location>
        <begin position="152"/>
        <end position="171"/>
    </location>
</feature>
<dbReference type="Pfam" id="PF00002">
    <property type="entry name" value="7tm_2"/>
    <property type="match status" value="1"/>
</dbReference>
<comment type="subcellular location">
    <subcellularLocation>
        <location evidence="1">Membrane</location>
        <topology evidence="1">Multi-pass membrane protein</topology>
    </subcellularLocation>
</comment>
<feature type="domain" description="G-protein coupled receptors family 2 profile 2" evidence="9">
    <location>
        <begin position="44"/>
        <end position="288"/>
    </location>
</feature>
<evidence type="ECO:0000313" key="10">
    <source>
        <dbReference type="EMBL" id="PIO38866.1"/>
    </source>
</evidence>
<dbReference type="GO" id="GO:0004930">
    <property type="term" value="F:G protein-coupled receptor activity"/>
    <property type="evidence" value="ECO:0007669"/>
    <property type="project" value="InterPro"/>
</dbReference>
<feature type="transmembrane region" description="Helical" evidence="7">
    <location>
        <begin position="191"/>
        <end position="216"/>
    </location>
</feature>
<evidence type="ECO:0000256" key="2">
    <source>
        <dbReference type="ARBA" id="ARBA00022692"/>
    </source>
</evidence>
<dbReference type="GO" id="GO:0005886">
    <property type="term" value="C:plasma membrane"/>
    <property type="evidence" value="ECO:0007669"/>
    <property type="project" value="TreeGrafter"/>
</dbReference>
<dbReference type="Pfam" id="PF01825">
    <property type="entry name" value="GPS"/>
    <property type="match status" value="1"/>
</dbReference>
<feature type="transmembrane region" description="Helical" evidence="7">
    <location>
        <begin position="43"/>
        <end position="67"/>
    </location>
</feature>
<feature type="transmembrane region" description="Helical" evidence="7">
    <location>
        <begin position="105"/>
        <end position="127"/>
    </location>
</feature>
<feature type="domain" description="GAIN-B" evidence="8">
    <location>
        <begin position="1"/>
        <end position="39"/>
    </location>
</feature>
<evidence type="ECO:0000259" key="8">
    <source>
        <dbReference type="PROSITE" id="PS50221"/>
    </source>
</evidence>
<keyword evidence="4 7" id="KW-0472">Membrane</keyword>
<dbReference type="InterPro" id="IPR001740">
    <property type="entry name" value="GPCR_2_EMR1-like_rcpt"/>
</dbReference>
<dbReference type="FunFam" id="1.20.1070.10:FF:000903">
    <property type="entry name" value="Adhesion G protein-coupled receptor E1"/>
    <property type="match status" value="1"/>
</dbReference>
<organism evidence="10">
    <name type="scientific">Aquarana catesbeiana</name>
    <name type="common">American bullfrog</name>
    <name type="synonym">Rana catesbeiana</name>
    <dbReference type="NCBI Taxonomy" id="8400"/>
    <lineage>
        <taxon>Eukaryota</taxon>
        <taxon>Metazoa</taxon>
        <taxon>Chordata</taxon>
        <taxon>Craniata</taxon>
        <taxon>Vertebrata</taxon>
        <taxon>Euteleostomi</taxon>
        <taxon>Amphibia</taxon>
        <taxon>Batrachia</taxon>
        <taxon>Anura</taxon>
        <taxon>Neobatrachia</taxon>
        <taxon>Ranoidea</taxon>
        <taxon>Ranidae</taxon>
        <taxon>Aquarana</taxon>
    </lineage>
</organism>
<gene>
    <name evidence="10" type="ORF">AB205_0156710</name>
</gene>
<dbReference type="PROSITE" id="PS50261">
    <property type="entry name" value="G_PROTEIN_RECEP_F2_4"/>
    <property type="match status" value="1"/>
</dbReference>
<dbReference type="OrthoDB" id="1100386at2759"/>
<dbReference type="PANTHER" id="PTHR12011">
    <property type="entry name" value="ADHESION G-PROTEIN COUPLED RECEPTOR"/>
    <property type="match status" value="1"/>
</dbReference>
<dbReference type="AlphaFoldDB" id="A0A2G9SFG0"/>
<reference evidence="10" key="1">
    <citation type="submission" date="2017-08" db="EMBL/GenBank/DDBJ databases">
        <title>Assembly of the North American Bullfrog Genome.</title>
        <authorList>
            <person name="Warren R.L."/>
            <person name="Vandervalk B.P."/>
            <person name="Kucuk E."/>
            <person name="Birol I."/>
            <person name="Helbing C."/>
            <person name="Pandoh P."/>
            <person name="Behsaz B."/>
            <person name="Mohamadi H."/>
            <person name="Chu J."/>
            <person name="Jackman S."/>
            <person name="Hammond S.A."/>
            <person name="Veldhoen N."/>
            <person name="Kirk H."/>
            <person name="Zhao Y."/>
            <person name="Coope R."/>
            <person name="Pleasance S."/>
            <person name="Moore R."/>
            <person name="Holt R."/>
        </authorList>
    </citation>
    <scope>NUCLEOTIDE SEQUENCE</scope>
    <source>
        <strain evidence="10">Bruno</strain>
        <tissue evidence="10">Liver</tissue>
    </source>
</reference>
<evidence type="ECO:0000256" key="5">
    <source>
        <dbReference type="ARBA" id="ARBA00023157"/>
    </source>
</evidence>
<keyword evidence="3 7" id="KW-1133">Transmembrane helix</keyword>
<keyword evidence="6" id="KW-0325">Glycoprotein</keyword>
<dbReference type="SMART" id="SM00303">
    <property type="entry name" value="GPS"/>
    <property type="match status" value="1"/>
</dbReference>